<dbReference type="EMBL" id="BGZK01000231">
    <property type="protein sequence ID" value="GBP30281.1"/>
    <property type="molecule type" value="Genomic_DNA"/>
</dbReference>
<keyword evidence="3" id="KW-1185">Reference proteome</keyword>
<comment type="caution">
    <text evidence="2">The sequence shown here is derived from an EMBL/GenBank/DDBJ whole genome shotgun (WGS) entry which is preliminary data.</text>
</comment>
<reference evidence="2 3" key="1">
    <citation type="journal article" date="2019" name="Commun. Biol.">
        <title>The bagworm genome reveals a unique fibroin gene that provides high tensile strength.</title>
        <authorList>
            <person name="Kono N."/>
            <person name="Nakamura H."/>
            <person name="Ohtoshi R."/>
            <person name="Tomita M."/>
            <person name="Numata K."/>
            <person name="Arakawa K."/>
        </authorList>
    </citation>
    <scope>NUCLEOTIDE SEQUENCE [LARGE SCALE GENOMIC DNA]</scope>
</reference>
<evidence type="ECO:0000256" key="1">
    <source>
        <dbReference type="SAM" id="MobiDB-lite"/>
    </source>
</evidence>
<evidence type="ECO:0000313" key="3">
    <source>
        <dbReference type="Proteomes" id="UP000299102"/>
    </source>
</evidence>
<feature type="compositionally biased region" description="Basic and acidic residues" evidence="1">
    <location>
        <begin position="50"/>
        <end position="60"/>
    </location>
</feature>
<organism evidence="2 3">
    <name type="scientific">Eumeta variegata</name>
    <name type="common">Bagworm moth</name>
    <name type="synonym">Eumeta japonica</name>
    <dbReference type="NCBI Taxonomy" id="151549"/>
    <lineage>
        <taxon>Eukaryota</taxon>
        <taxon>Metazoa</taxon>
        <taxon>Ecdysozoa</taxon>
        <taxon>Arthropoda</taxon>
        <taxon>Hexapoda</taxon>
        <taxon>Insecta</taxon>
        <taxon>Pterygota</taxon>
        <taxon>Neoptera</taxon>
        <taxon>Endopterygota</taxon>
        <taxon>Lepidoptera</taxon>
        <taxon>Glossata</taxon>
        <taxon>Ditrysia</taxon>
        <taxon>Tineoidea</taxon>
        <taxon>Psychidae</taxon>
        <taxon>Oiketicinae</taxon>
        <taxon>Eumeta</taxon>
    </lineage>
</organism>
<protein>
    <submittedName>
        <fullName evidence="2">Uncharacterized protein</fullName>
    </submittedName>
</protein>
<evidence type="ECO:0000313" key="2">
    <source>
        <dbReference type="EMBL" id="GBP30281.1"/>
    </source>
</evidence>
<accession>A0A4C1UUX4</accession>
<dbReference type="Proteomes" id="UP000299102">
    <property type="component" value="Unassembled WGS sequence"/>
</dbReference>
<proteinExistence type="predicted"/>
<dbReference type="OrthoDB" id="10017160at2759"/>
<name>A0A4C1UUX4_EUMVA</name>
<feature type="region of interest" description="Disordered" evidence="1">
    <location>
        <begin position="50"/>
        <end position="88"/>
    </location>
</feature>
<sequence>MLLFDEQNVRGEGRLEEASAMLISPDAAKPPRPDLHEAIFHKMLNRPDKLRPVSGVRRDVTAGGAYGGGTRPERIYHRTSNHRRRSPDVSCYDEDALKHLSISKEFKRGRVNLNEEFRNGRPSNAVNNKKIDAVRHMIETDRHDRSTMRYRRP</sequence>
<gene>
    <name evidence="2" type="ORF">EVAR_27893_1</name>
</gene>
<dbReference type="AlphaFoldDB" id="A0A4C1UUX4"/>